<dbReference type="InterPro" id="IPR018584">
    <property type="entry name" value="GT87"/>
</dbReference>
<keyword evidence="2" id="KW-1003">Cell membrane</keyword>
<dbReference type="Pfam" id="PF09594">
    <property type="entry name" value="GT87"/>
    <property type="match status" value="1"/>
</dbReference>
<sequence>MKTASIGSKSTARYSTFGAVLLVIALCMLAARIPHLVRDLHDRGPDWVGDFQYFYYAFTVAINHPSEAWILYDGDHVIPFLHEIGMLDVSAINFYGYPPQFAIIFSWLASWDVSTARIIWSGMSAVCMVTAVILTLQLSYRGGNRGAFVLLAAIVILFRPTLDEMYWGQSNALLFVLLAATFFCIERGNRYAAGLFLALAIAVKVTPMAIVGLLLLRREWRTVISTIIFSVVIAAVTAAQFGWNVILRYYIADLWRLNKQFSLLGGAPFNSSLKGALQTLSAASGTSMSPTALGAISTVFGLAVCLLAAYLVFKRHADPRIDYALATATMLLASPALESVHMVVVLIPLLILVGTTLEEPQAFSGAASGSRTELVFIALSIALLMFSPKFVSYTVAVMLIYGLCVARYFPTAVFSDRGRKTA</sequence>
<feature type="transmembrane region" description="Helical" evidence="8">
    <location>
        <begin position="390"/>
        <end position="410"/>
    </location>
</feature>
<reference evidence="9" key="1">
    <citation type="submission" date="2016-01" db="EMBL/GenBank/DDBJ databases">
        <authorList>
            <person name="Peeters C."/>
        </authorList>
    </citation>
    <scope>NUCLEOTIDE SEQUENCE [LARGE SCALE GENOMIC DNA]</scope>
    <source>
        <strain evidence="9">LMG 22934</strain>
    </source>
</reference>
<evidence type="ECO:0000256" key="7">
    <source>
        <dbReference type="ARBA" id="ARBA00024033"/>
    </source>
</evidence>
<organism evidence="9 10">
    <name type="scientific">Caballeronia humi</name>
    <dbReference type="NCBI Taxonomy" id="326474"/>
    <lineage>
        <taxon>Bacteria</taxon>
        <taxon>Pseudomonadati</taxon>
        <taxon>Pseudomonadota</taxon>
        <taxon>Betaproteobacteria</taxon>
        <taxon>Burkholderiales</taxon>
        <taxon>Burkholderiaceae</taxon>
        <taxon>Caballeronia</taxon>
    </lineage>
</organism>
<dbReference type="EMBL" id="FCNW02000012">
    <property type="protein sequence ID" value="SAL38888.1"/>
    <property type="molecule type" value="Genomic_DNA"/>
</dbReference>
<dbReference type="STRING" id="326474.AWB65_02893"/>
<evidence type="ECO:0000256" key="4">
    <source>
        <dbReference type="ARBA" id="ARBA00022692"/>
    </source>
</evidence>
<feature type="transmembrane region" description="Helical" evidence="8">
    <location>
        <begin position="292"/>
        <end position="313"/>
    </location>
</feature>
<keyword evidence="3" id="KW-0808">Transferase</keyword>
<keyword evidence="4 8" id="KW-0812">Transmembrane</keyword>
<comment type="similarity">
    <text evidence="7">Belongs to the glycosyltransferase 87 family.</text>
</comment>
<feature type="transmembrane region" description="Helical" evidence="8">
    <location>
        <begin position="192"/>
        <end position="215"/>
    </location>
</feature>
<evidence type="ECO:0000313" key="10">
    <source>
        <dbReference type="Proteomes" id="UP000054977"/>
    </source>
</evidence>
<feature type="transmembrane region" description="Helical" evidence="8">
    <location>
        <begin position="227"/>
        <end position="251"/>
    </location>
</feature>
<keyword evidence="10" id="KW-1185">Reference proteome</keyword>
<evidence type="ECO:0000256" key="1">
    <source>
        <dbReference type="ARBA" id="ARBA00004651"/>
    </source>
</evidence>
<evidence type="ECO:0000256" key="5">
    <source>
        <dbReference type="ARBA" id="ARBA00022989"/>
    </source>
</evidence>
<dbReference type="GO" id="GO:0005886">
    <property type="term" value="C:plasma membrane"/>
    <property type="evidence" value="ECO:0007669"/>
    <property type="project" value="UniProtKB-SubCell"/>
</dbReference>
<protein>
    <recommendedName>
        <fullName evidence="11">Polyprenol-phosphate-mannose-dependent alpha-(1-2)-phosphatidylinositol mannoside mannosyltransferase</fullName>
    </recommendedName>
</protein>
<feature type="transmembrane region" description="Helical" evidence="8">
    <location>
        <begin position="117"/>
        <end position="136"/>
    </location>
</feature>
<dbReference type="OrthoDB" id="9125478at2"/>
<dbReference type="GO" id="GO:0016758">
    <property type="term" value="F:hexosyltransferase activity"/>
    <property type="evidence" value="ECO:0007669"/>
    <property type="project" value="InterPro"/>
</dbReference>
<evidence type="ECO:0000313" key="9">
    <source>
        <dbReference type="EMBL" id="SAL38888.1"/>
    </source>
</evidence>
<name>A0A158H3K0_9BURK</name>
<gene>
    <name evidence="9" type="ORF">AWB65_02893</name>
</gene>
<feature type="transmembrane region" description="Helical" evidence="8">
    <location>
        <begin position="143"/>
        <end position="160"/>
    </location>
</feature>
<keyword evidence="5 8" id="KW-1133">Transmembrane helix</keyword>
<evidence type="ECO:0000256" key="6">
    <source>
        <dbReference type="ARBA" id="ARBA00023136"/>
    </source>
</evidence>
<dbReference type="Proteomes" id="UP000054977">
    <property type="component" value="Unassembled WGS sequence"/>
</dbReference>
<proteinExistence type="inferred from homology"/>
<evidence type="ECO:0000256" key="2">
    <source>
        <dbReference type="ARBA" id="ARBA00022475"/>
    </source>
</evidence>
<dbReference type="RefSeq" id="WP_087667794.1">
    <property type="nucleotide sequence ID" value="NZ_FCNW02000012.1"/>
</dbReference>
<comment type="subcellular location">
    <subcellularLocation>
        <location evidence="1">Cell membrane</location>
        <topology evidence="1">Multi-pass membrane protein</topology>
    </subcellularLocation>
</comment>
<feature type="transmembrane region" description="Helical" evidence="8">
    <location>
        <begin position="166"/>
        <end position="185"/>
    </location>
</feature>
<accession>A0A158H3K0</accession>
<dbReference type="AlphaFoldDB" id="A0A158H3K0"/>
<keyword evidence="6 8" id="KW-0472">Membrane</keyword>
<evidence type="ECO:0000256" key="3">
    <source>
        <dbReference type="ARBA" id="ARBA00022679"/>
    </source>
</evidence>
<comment type="caution">
    <text evidence="9">The sequence shown here is derived from an EMBL/GenBank/DDBJ whole genome shotgun (WGS) entry which is preliminary data.</text>
</comment>
<feature type="transmembrane region" description="Helical" evidence="8">
    <location>
        <begin position="325"/>
        <end position="353"/>
    </location>
</feature>
<evidence type="ECO:0008006" key="11">
    <source>
        <dbReference type="Google" id="ProtNLM"/>
    </source>
</evidence>
<feature type="transmembrane region" description="Helical" evidence="8">
    <location>
        <begin position="12"/>
        <end position="33"/>
    </location>
</feature>
<evidence type="ECO:0000256" key="8">
    <source>
        <dbReference type="SAM" id="Phobius"/>
    </source>
</evidence>
<feature type="transmembrane region" description="Helical" evidence="8">
    <location>
        <begin position="92"/>
        <end position="111"/>
    </location>
</feature>